<dbReference type="STRING" id="56449.XBLMG947_1543"/>
<keyword evidence="1" id="KW-0812">Transmembrane</keyword>
<accession>A0A1C3NK61</accession>
<feature type="transmembrane region" description="Helical" evidence="1">
    <location>
        <begin position="21"/>
        <end position="37"/>
    </location>
</feature>
<proteinExistence type="predicted"/>
<organism evidence="2 3">
    <name type="scientific">Xanthomonas bromi</name>
    <dbReference type="NCBI Taxonomy" id="56449"/>
    <lineage>
        <taxon>Bacteria</taxon>
        <taxon>Pseudomonadati</taxon>
        <taxon>Pseudomonadota</taxon>
        <taxon>Gammaproteobacteria</taxon>
        <taxon>Lysobacterales</taxon>
        <taxon>Lysobacteraceae</taxon>
        <taxon>Xanthomonas</taxon>
    </lineage>
</organism>
<protein>
    <submittedName>
        <fullName evidence="2">Putative membrane protein</fullName>
    </submittedName>
</protein>
<dbReference type="Proteomes" id="UP000092503">
    <property type="component" value="Unassembled WGS sequence"/>
</dbReference>
<evidence type="ECO:0000256" key="1">
    <source>
        <dbReference type="SAM" id="Phobius"/>
    </source>
</evidence>
<keyword evidence="1" id="KW-0472">Membrane</keyword>
<gene>
    <name evidence="2" type="ORF">XBLMG947_1543</name>
</gene>
<keyword evidence="1" id="KW-1133">Transmembrane helix</keyword>
<dbReference type="EMBL" id="FLTX01000023">
    <property type="protein sequence ID" value="SBV50761.1"/>
    <property type="molecule type" value="Genomic_DNA"/>
</dbReference>
<evidence type="ECO:0000313" key="2">
    <source>
        <dbReference type="EMBL" id="SBV50761.1"/>
    </source>
</evidence>
<evidence type="ECO:0000313" key="3">
    <source>
        <dbReference type="Proteomes" id="UP000092503"/>
    </source>
</evidence>
<reference evidence="2 3" key="1">
    <citation type="submission" date="2016-06" db="EMBL/GenBank/DDBJ databases">
        <authorList>
            <person name="Kjaerup R.B."/>
            <person name="Dalgaard T.S."/>
            <person name="Juul-Madsen H.R."/>
        </authorList>
    </citation>
    <scope>NUCLEOTIDE SEQUENCE [LARGE SCALE GENOMIC DNA]</scope>
    <source>
        <strain evidence="2">LMG947</strain>
    </source>
</reference>
<sequence>MQAIVLDDLEVNVAPTGASDAVGGPLCVGVFVVLMLVPM</sequence>
<dbReference type="AlphaFoldDB" id="A0A1C3NK61"/>
<name>A0A1C3NK61_9XANT</name>